<evidence type="ECO:0000256" key="5">
    <source>
        <dbReference type="ARBA" id="ARBA00022840"/>
    </source>
</evidence>
<dbReference type="GO" id="GO:0016301">
    <property type="term" value="F:kinase activity"/>
    <property type="evidence" value="ECO:0007669"/>
    <property type="project" value="UniProtKB-KW"/>
</dbReference>
<accession>A0A2J7Q4Y2</accession>
<dbReference type="EMBL" id="NEVH01018373">
    <property type="protein sequence ID" value="PNF23633.1"/>
    <property type="molecule type" value="Genomic_DNA"/>
</dbReference>
<dbReference type="InterPro" id="IPR011009">
    <property type="entry name" value="Kinase-like_dom_sf"/>
</dbReference>
<evidence type="ECO:0000256" key="1">
    <source>
        <dbReference type="ARBA" id="ARBA00004749"/>
    </source>
</evidence>
<dbReference type="FunCoup" id="A0A2J7Q4Y2">
    <property type="interactions" value="975"/>
</dbReference>
<dbReference type="InterPro" id="IPR004147">
    <property type="entry name" value="ABC1_dom"/>
</dbReference>
<dbReference type="InParanoid" id="A0A2J7Q4Y2"/>
<dbReference type="InterPro" id="IPR051409">
    <property type="entry name" value="Atypical_kinase_ADCK"/>
</dbReference>
<dbReference type="OrthoDB" id="201153at2759"/>
<comment type="pathway">
    <text evidence="1">Cofactor biosynthesis; ubiquinone biosynthesis.</text>
</comment>
<evidence type="ECO:0000256" key="2">
    <source>
        <dbReference type="ARBA" id="ARBA00009670"/>
    </source>
</evidence>
<evidence type="ECO:0000313" key="8">
    <source>
        <dbReference type="Proteomes" id="UP000235965"/>
    </source>
</evidence>
<evidence type="ECO:0000313" key="7">
    <source>
        <dbReference type="EMBL" id="PNF23634.1"/>
    </source>
</evidence>
<dbReference type="Pfam" id="PF03109">
    <property type="entry name" value="ABC1"/>
    <property type="match status" value="1"/>
</dbReference>
<dbReference type="STRING" id="105785.A0A2J7Q4Y2"/>
<dbReference type="InterPro" id="IPR034646">
    <property type="entry name" value="ADCK3_dom"/>
</dbReference>
<dbReference type="Proteomes" id="UP000235965">
    <property type="component" value="Unassembled WGS sequence"/>
</dbReference>
<name>A0A2J7Q4Y2_9NEOP</name>
<dbReference type="AlphaFoldDB" id="A0A2J7Q4Y2"/>
<evidence type="ECO:0000259" key="6">
    <source>
        <dbReference type="Pfam" id="PF03109"/>
    </source>
</evidence>
<keyword evidence="7" id="KW-0418">Kinase</keyword>
<dbReference type="PANTHER" id="PTHR43851">
    <property type="match status" value="1"/>
</dbReference>
<feature type="domain" description="ABC1 atypical kinase-like" evidence="6">
    <location>
        <begin position="326"/>
        <end position="566"/>
    </location>
</feature>
<dbReference type="GO" id="GO:0006744">
    <property type="term" value="P:ubiquinone biosynthetic process"/>
    <property type="evidence" value="ECO:0007669"/>
    <property type="project" value="TreeGrafter"/>
</dbReference>
<reference evidence="7 8" key="1">
    <citation type="submission" date="2017-12" db="EMBL/GenBank/DDBJ databases">
        <title>Hemimetabolous genomes reveal molecular basis of termite eusociality.</title>
        <authorList>
            <person name="Harrison M.C."/>
            <person name="Jongepier E."/>
            <person name="Robertson H.M."/>
            <person name="Arning N."/>
            <person name="Bitard-Feildel T."/>
            <person name="Chao H."/>
            <person name="Childers C.P."/>
            <person name="Dinh H."/>
            <person name="Doddapaneni H."/>
            <person name="Dugan S."/>
            <person name="Gowin J."/>
            <person name="Greiner C."/>
            <person name="Han Y."/>
            <person name="Hu H."/>
            <person name="Hughes D.S.T."/>
            <person name="Huylmans A.-K."/>
            <person name="Kemena C."/>
            <person name="Kremer L.P.M."/>
            <person name="Lee S.L."/>
            <person name="Lopez-Ezquerra A."/>
            <person name="Mallet L."/>
            <person name="Monroy-Kuhn J.M."/>
            <person name="Moser A."/>
            <person name="Murali S.C."/>
            <person name="Muzny D.M."/>
            <person name="Otani S."/>
            <person name="Piulachs M.-D."/>
            <person name="Poelchau M."/>
            <person name="Qu J."/>
            <person name="Schaub F."/>
            <person name="Wada-Katsumata A."/>
            <person name="Worley K.C."/>
            <person name="Xie Q."/>
            <person name="Ylla G."/>
            <person name="Poulsen M."/>
            <person name="Gibbs R.A."/>
            <person name="Schal C."/>
            <person name="Richards S."/>
            <person name="Belles X."/>
            <person name="Korb J."/>
            <person name="Bornberg-Bauer E."/>
        </authorList>
    </citation>
    <scope>NUCLEOTIDE SEQUENCE [LARGE SCALE GENOMIC DNA]</scope>
    <source>
        <tissue evidence="7">Whole body</tissue>
    </source>
</reference>
<proteinExistence type="inferred from homology"/>
<dbReference type="SUPFAM" id="SSF56112">
    <property type="entry name" value="Protein kinase-like (PK-like)"/>
    <property type="match status" value="1"/>
</dbReference>
<dbReference type="EMBL" id="NEVH01018373">
    <property type="protein sequence ID" value="PNF23634.1"/>
    <property type="molecule type" value="Genomic_DNA"/>
</dbReference>
<evidence type="ECO:0000256" key="3">
    <source>
        <dbReference type="ARBA" id="ARBA00022679"/>
    </source>
</evidence>
<organism evidence="7 8">
    <name type="scientific">Cryptotermes secundus</name>
    <dbReference type="NCBI Taxonomy" id="105785"/>
    <lineage>
        <taxon>Eukaryota</taxon>
        <taxon>Metazoa</taxon>
        <taxon>Ecdysozoa</taxon>
        <taxon>Arthropoda</taxon>
        <taxon>Hexapoda</taxon>
        <taxon>Insecta</taxon>
        <taxon>Pterygota</taxon>
        <taxon>Neoptera</taxon>
        <taxon>Polyneoptera</taxon>
        <taxon>Dictyoptera</taxon>
        <taxon>Blattodea</taxon>
        <taxon>Blattoidea</taxon>
        <taxon>Termitoidae</taxon>
        <taxon>Kalotermitidae</taxon>
        <taxon>Cryptotermitinae</taxon>
        <taxon>Cryptotermes</taxon>
    </lineage>
</organism>
<dbReference type="PANTHER" id="PTHR43851:SF3">
    <property type="entry name" value="COENZYME Q8"/>
    <property type="match status" value="1"/>
</dbReference>
<comment type="caution">
    <text evidence="7">The sequence shown here is derived from an EMBL/GenBank/DDBJ whole genome shotgun (WGS) entry which is preliminary data.</text>
</comment>
<gene>
    <name evidence="7" type="primary">coq8b_2</name>
    <name evidence="7" type="ORF">B7P43_G03038</name>
</gene>
<protein>
    <submittedName>
        <fullName evidence="7">Atypical kinase COQ8B, mitochondrial</fullName>
    </submittedName>
</protein>
<dbReference type="GO" id="GO:0005524">
    <property type="term" value="F:ATP binding"/>
    <property type="evidence" value="ECO:0007669"/>
    <property type="project" value="UniProtKB-KW"/>
</dbReference>
<keyword evidence="3" id="KW-0808">Transferase</keyword>
<sequence>MLQTQIMARYWNQDILGILRGAQNVINAMVKQQEVQCKQIWENSSVKSIVEETSSSVNRGVCQSLSQGSIQNDSSERLQEIFQRTSMVYEGIKGYVRFYGGHKVSHSQPEADTDNSKLHSNILPEATKYEQSNKYMPKEAEPANSKNGFSQIGLFASRVPKQDSCSNTGNQEHSVTLPESVIEPQDIHVPIPLVPKHDNLETAVLSVKDVSTTKVQMKRKQTLSETAKQRKVPSSRIARMVSFGGLAAGLGIGTVAEVTRRSLGLTNEEPSVGRALDSVFLSEANAERIVSTLCKVRGAALKLGQILSIQDNTIINPTLQKAFERVRQSADFMPAWQVEKVLESELGKDWQLQVTTFEPKPFAAASIGQVHLAVLPDGREVAMKIQYPGVARGIESDIDNLVGILKIWNVFPKSLFIDNLITVAKRELAWEVDYERESECTKKFQELLVPYPEYYIPHVIDNLSTKQIFTTELVEGIPVDKCVDLDLETRKHISKLVMELCLKELFEFRYMQTDPNWSNFFYNPETRQLILLDFGASRPYSKTFTDMYIEIIRGAADGDQDRILQMSRDIGFLTGYESKIMQNAHVDAVMVLGEVFQKSSEPFDFGSQDMTRRIQLLVPTMVKHRLCPPPEEIYSLHRKLSGVFLLLAKLGVRMECKSMFDKVYETYKNG</sequence>
<keyword evidence="4" id="KW-0547">Nucleotide-binding</keyword>
<evidence type="ECO:0000256" key="4">
    <source>
        <dbReference type="ARBA" id="ARBA00022741"/>
    </source>
</evidence>
<keyword evidence="5" id="KW-0067">ATP-binding</keyword>
<dbReference type="CDD" id="cd13970">
    <property type="entry name" value="ABC1_ADCK3"/>
    <property type="match status" value="1"/>
</dbReference>
<comment type="similarity">
    <text evidence="2">Belongs to the protein kinase superfamily. ADCK protein kinase family.</text>
</comment>
<keyword evidence="8" id="KW-1185">Reference proteome</keyword>